<organism evidence="1">
    <name type="scientific">freshwater metagenome</name>
    <dbReference type="NCBI Taxonomy" id="449393"/>
    <lineage>
        <taxon>unclassified sequences</taxon>
        <taxon>metagenomes</taxon>
        <taxon>ecological metagenomes</taxon>
    </lineage>
</organism>
<gene>
    <name evidence="1" type="ORF">UFOPK2350_01666</name>
</gene>
<protein>
    <submittedName>
        <fullName evidence="1">Unannotated protein</fullName>
    </submittedName>
</protein>
<evidence type="ECO:0000313" key="1">
    <source>
        <dbReference type="EMBL" id="CAB4692772.1"/>
    </source>
</evidence>
<reference evidence="1" key="1">
    <citation type="submission" date="2020-05" db="EMBL/GenBank/DDBJ databases">
        <authorList>
            <person name="Chiriac C."/>
            <person name="Salcher M."/>
            <person name="Ghai R."/>
            <person name="Kavagutti S V."/>
        </authorList>
    </citation>
    <scope>NUCLEOTIDE SEQUENCE</scope>
</reference>
<dbReference type="AlphaFoldDB" id="A0A6J6P3C1"/>
<proteinExistence type="predicted"/>
<sequence>MHLAVGLHDERVDLCEIGVAIGVSGVELEQQRNCTVGDRRVEVGSKHPFATHGFGEPVDGVDPDLGDCIGVFDGDLFNLDAAFLREHAEMLLGRAIKSERDVVLLGDVRSDLDPEDARDVTGDIEAEDVACVLTDFIGVIGKLDAARLSATTGMHLGLDDDGIAHCLGSGNGLVDGRYRTPVGHRNAELGEELFALIFE</sequence>
<accession>A0A6J6P3C1</accession>
<dbReference type="EMBL" id="CAEZXE010000193">
    <property type="protein sequence ID" value="CAB4692772.1"/>
    <property type="molecule type" value="Genomic_DNA"/>
</dbReference>
<name>A0A6J6P3C1_9ZZZZ</name>